<evidence type="ECO:0000256" key="6">
    <source>
        <dbReference type="ARBA" id="ARBA00023237"/>
    </source>
</evidence>
<feature type="domain" description="POTRA" evidence="8">
    <location>
        <begin position="250"/>
        <end position="323"/>
    </location>
</feature>
<keyword evidence="5" id="KW-0472">Membrane</keyword>
<feature type="compositionally biased region" description="Low complexity" evidence="7">
    <location>
        <begin position="46"/>
        <end position="58"/>
    </location>
</feature>
<keyword evidence="10" id="KW-1185">Reference proteome</keyword>
<evidence type="ECO:0000256" key="7">
    <source>
        <dbReference type="SAM" id="MobiDB-lite"/>
    </source>
</evidence>
<dbReference type="Pfam" id="PF01103">
    <property type="entry name" value="Omp85"/>
    <property type="match status" value="1"/>
</dbReference>
<dbReference type="EMBL" id="JACCKX010000001">
    <property type="protein sequence ID" value="NZA01300.1"/>
    <property type="molecule type" value="Genomic_DNA"/>
</dbReference>
<dbReference type="Gene3D" id="3.10.20.310">
    <property type="entry name" value="membrane protein fhac"/>
    <property type="match status" value="1"/>
</dbReference>
<dbReference type="Pfam" id="PF07244">
    <property type="entry name" value="POTRA"/>
    <property type="match status" value="1"/>
</dbReference>
<keyword evidence="2" id="KW-1134">Transmembrane beta strand</keyword>
<dbReference type="InterPro" id="IPR034746">
    <property type="entry name" value="POTRA"/>
</dbReference>
<dbReference type="RefSeq" id="WP_180549791.1">
    <property type="nucleotide sequence ID" value="NZ_JACCKX010000001.1"/>
</dbReference>
<dbReference type="PANTHER" id="PTHR12815">
    <property type="entry name" value="SORTING AND ASSEMBLY MACHINERY SAMM50 PROTEIN FAMILY MEMBER"/>
    <property type="match status" value="1"/>
</dbReference>
<evidence type="ECO:0000313" key="10">
    <source>
        <dbReference type="Proteomes" id="UP000589716"/>
    </source>
</evidence>
<evidence type="ECO:0000256" key="3">
    <source>
        <dbReference type="ARBA" id="ARBA00022692"/>
    </source>
</evidence>
<dbReference type="InterPro" id="IPR039910">
    <property type="entry name" value="D15-like"/>
</dbReference>
<sequence>MTCTRPDSPAAGPARRTLPCAAALLALLLVLPGCAWLGLNDNAEPATATTPRADTTAAGQVGARTGDAPAVTAFDIRVECEDEDLRGLVERHSELQRYRALTDLDESEFARLMAVTERDVRNLLGTEGYFNPDVRVRREGAPSARPTVVIAITPGEPATIAGVDIGFEGDIAASADADAIGQREGIVADWSLDEGRRFTQDRWSSAKTGALRSLVERRYPQGRIAYSLADVSAAEARVKLGLRLDSGPLFRLGAATVKGASRYPPELAERLSWLKPGDIYDQKKLVDAQQRLAGSGYYDSAYISIDPEGDPAATPVTYTVTEAKRHKVQLGVGYSTDGGPRLTLEHRDNTALGTSWRADTKLHFDQKAPLLQTEWTSLPRASGWRWAALARYMRQDDGALTTTSKTLRLGTLRTDEKYDRNFYLQYDHASVTGSGTRNVPDALLGDGAAVSANYAWTGRYFDSLPIPSRGYGLGTDIGIGMTTVGERKPFLRLHGRALGIVPVGSSGSRLALRTEAGAILADKQARLPATYMFRTGGDNTVRGYGYRRIGIPFDDLVGPGRYMAVGSMEWQRPIMRERFPGLLEHTLFIDVGGVANEVNQLRAHWGVGTGVRLITPVGPMQLDIAYGLKSKDIRLHMNVGFVF</sequence>
<evidence type="ECO:0000256" key="5">
    <source>
        <dbReference type="ARBA" id="ARBA00023136"/>
    </source>
</evidence>
<comment type="subcellular location">
    <subcellularLocation>
        <location evidence="1">Membrane</location>
    </subcellularLocation>
</comment>
<dbReference type="InterPro" id="IPR010827">
    <property type="entry name" value="BamA/TamA_POTRA"/>
</dbReference>
<dbReference type="GO" id="GO:0019867">
    <property type="term" value="C:outer membrane"/>
    <property type="evidence" value="ECO:0007669"/>
    <property type="project" value="InterPro"/>
</dbReference>
<keyword evidence="6" id="KW-0998">Cell outer membrane</keyword>
<evidence type="ECO:0000259" key="8">
    <source>
        <dbReference type="PROSITE" id="PS51779"/>
    </source>
</evidence>
<dbReference type="InterPro" id="IPR000184">
    <property type="entry name" value="Bac_surfAg_D15"/>
</dbReference>
<name>A0A853IW07_9BURK</name>
<protein>
    <submittedName>
        <fullName evidence="9">BamA/TamA family outer membrane protein</fullName>
    </submittedName>
</protein>
<evidence type="ECO:0000256" key="2">
    <source>
        <dbReference type="ARBA" id="ARBA00022452"/>
    </source>
</evidence>
<feature type="region of interest" description="Disordered" evidence="7">
    <location>
        <begin position="44"/>
        <end position="63"/>
    </location>
</feature>
<keyword evidence="4" id="KW-0732">Signal</keyword>
<evidence type="ECO:0000313" key="9">
    <source>
        <dbReference type="EMBL" id="NZA01300.1"/>
    </source>
</evidence>
<reference evidence="9 10" key="1">
    <citation type="submission" date="2020-07" db="EMBL/GenBank/DDBJ databases">
        <authorList>
            <person name="Maaloum M."/>
        </authorList>
    </citation>
    <scope>NUCLEOTIDE SEQUENCE [LARGE SCALE GENOMIC DNA]</scope>
    <source>
        <strain evidence="9 10">GCS-AN-3</strain>
    </source>
</reference>
<evidence type="ECO:0000256" key="4">
    <source>
        <dbReference type="ARBA" id="ARBA00022729"/>
    </source>
</evidence>
<dbReference type="Gene3D" id="2.40.160.50">
    <property type="entry name" value="membrane protein fhac: a member of the omp85/tpsb transporter family"/>
    <property type="match status" value="1"/>
</dbReference>
<organism evidence="9 10">
    <name type="scientific">Ottowia beijingensis</name>
    <dbReference type="NCBI Taxonomy" id="1207057"/>
    <lineage>
        <taxon>Bacteria</taxon>
        <taxon>Pseudomonadati</taxon>
        <taxon>Pseudomonadota</taxon>
        <taxon>Betaproteobacteria</taxon>
        <taxon>Burkholderiales</taxon>
        <taxon>Comamonadaceae</taxon>
        <taxon>Ottowia</taxon>
    </lineage>
</organism>
<dbReference type="AlphaFoldDB" id="A0A853IW07"/>
<dbReference type="PROSITE" id="PS51779">
    <property type="entry name" value="POTRA"/>
    <property type="match status" value="1"/>
</dbReference>
<accession>A0A853IW07</accession>
<comment type="caution">
    <text evidence="9">The sequence shown here is derived from an EMBL/GenBank/DDBJ whole genome shotgun (WGS) entry which is preliminary data.</text>
</comment>
<evidence type="ECO:0000256" key="1">
    <source>
        <dbReference type="ARBA" id="ARBA00004370"/>
    </source>
</evidence>
<dbReference type="PANTHER" id="PTHR12815:SF47">
    <property type="entry name" value="TRANSLOCATION AND ASSEMBLY MODULE SUBUNIT TAMA"/>
    <property type="match status" value="1"/>
</dbReference>
<dbReference type="Proteomes" id="UP000589716">
    <property type="component" value="Unassembled WGS sequence"/>
</dbReference>
<gene>
    <name evidence="9" type="ORF">H0I39_05115</name>
</gene>
<keyword evidence="3" id="KW-0812">Transmembrane</keyword>
<proteinExistence type="predicted"/>